<dbReference type="EMBL" id="CP049002">
    <property type="protein sequence ID" value="QID84726.1"/>
    <property type="molecule type" value="Genomic_DNA"/>
</dbReference>
<gene>
    <name evidence="1" type="primary">MAL63</name>
    <name evidence="1" type="ORF">GRS66_007250</name>
</gene>
<evidence type="ECO:0000313" key="1">
    <source>
        <dbReference type="EMBL" id="QID84726.1"/>
    </source>
</evidence>
<accession>A0A6C1E5U1</accession>
<protein>
    <submittedName>
        <fullName evidence="1">Maltose fermentation regulatory protein mal63</fullName>
    </submittedName>
</protein>
<organism evidence="1 2">
    <name type="scientific">Saccharomyces pastorianus</name>
    <name type="common">Lager yeast</name>
    <name type="synonym">Saccharomyces cerevisiae x Saccharomyces eubayanus</name>
    <dbReference type="NCBI Taxonomy" id="27292"/>
    <lineage>
        <taxon>Eukaryota</taxon>
        <taxon>Fungi</taxon>
        <taxon>Dikarya</taxon>
        <taxon>Ascomycota</taxon>
        <taxon>Saccharomycotina</taxon>
        <taxon>Saccharomycetes</taxon>
        <taxon>Saccharomycetales</taxon>
        <taxon>Saccharomycetaceae</taxon>
        <taxon>Saccharomyces</taxon>
    </lineage>
</organism>
<dbReference type="OrthoDB" id="2740448at2759"/>
<keyword evidence="2" id="KW-1185">Reference proteome</keyword>
<evidence type="ECO:0000313" key="2">
    <source>
        <dbReference type="Proteomes" id="UP000501346"/>
    </source>
</evidence>
<name>A0A6C1E5U1_SACPS</name>
<sequence>MPTYQSKLPGYARRYISKSKNLYEVHGPGISAKALEIANALVDVVNHYDQNMELEAWNVLRDVVKFVFSLKYCDPNMIQKFTTKCQSALITLPITRLLQSSVSSKDHADIVL</sequence>
<dbReference type="Proteomes" id="UP000501346">
    <property type="component" value="Chromosome SeV"/>
</dbReference>
<proteinExistence type="predicted"/>
<dbReference type="AlphaFoldDB" id="A0A6C1E5U1"/>
<reference evidence="1 2" key="1">
    <citation type="journal article" date="2019" name="BMC Genomics">
        <title>Chromosome level assembly and comparative genome analysis confirm lager-brewing yeasts originated from a single hybridization.</title>
        <authorList>
            <person name="Salazar A.N."/>
            <person name="Gorter de Vries A.R."/>
            <person name="van den Broek M."/>
            <person name="Brouwers N."/>
            <person name="de la Torre Cortes P."/>
            <person name="Kuijpers N.G.A."/>
            <person name="Daran J.G."/>
            <person name="Abeel T."/>
        </authorList>
    </citation>
    <scope>NUCLEOTIDE SEQUENCE [LARGE SCALE GENOMIC DNA]</scope>
    <source>
        <strain evidence="1 2">CBS 1483</strain>
    </source>
</reference>